<accession>A0A1R2BJS2</accession>
<evidence type="ECO:0000256" key="3">
    <source>
        <dbReference type="ARBA" id="ARBA00022692"/>
    </source>
</evidence>
<comment type="caution">
    <text evidence="7">The sequence shown here is derived from an EMBL/GenBank/DDBJ whole genome shotgun (WGS) entry which is preliminary data.</text>
</comment>
<comment type="similarity">
    <text evidence="2 6">Belongs to the peroxisomal membrane protein PXMP2/4 family.</text>
</comment>
<gene>
    <name evidence="7" type="ORF">SteCoe_23494</name>
</gene>
<evidence type="ECO:0000256" key="1">
    <source>
        <dbReference type="ARBA" id="ARBA00004141"/>
    </source>
</evidence>
<evidence type="ECO:0000313" key="7">
    <source>
        <dbReference type="EMBL" id="OMJ77014.1"/>
    </source>
</evidence>
<evidence type="ECO:0000256" key="4">
    <source>
        <dbReference type="ARBA" id="ARBA00022989"/>
    </source>
</evidence>
<feature type="transmembrane region" description="Helical" evidence="6">
    <location>
        <begin position="155"/>
        <end position="173"/>
    </location>
</feature>
<sequence length="178" mass="20755">MFKKVLTSYLYHLENRPVFTKMVSGSAVVGLGDAIAQWISPHYKGFDKKRFASMLTYGFFISGGFCHFWFRGLDKVFGQAMTVSNSIKKVLADQLILAPPEIVFFLWWSHYTSESTHSFTELIKATLPSLLVQDYIIWIPSQFVNFYYIPEQHRVLFMCIICVLWFAILSFTSHEFEY</sequence>
<dbReference type="Proteomes" id="UP000187209">
    <property type="component" value="Unassembled WGS sequence"/>
</dbReference>
<dbReference type="GO" id="GO:0016020">
    <property type="term" value="C:membrane"/>
    <property type="evidence" value="ECO:0007669"/>
    <property type="project" value="UniProtKB-SubCell"/>
</dbReference>
<dbReference type="GO" id="GO:0005737">
    <property type="term" value="C:cytoplasm"/>
    <property type="evidence" value="ECO:0007669"/>
    <property type="project" value="TreeGrafter"/>
</dbReference>
<evidence type="ECO:0008006" key="9">
    <source>
        <dbReference type="Google" id="ProtNLM"/>
    </source>
</evidence>
<proteinExistence type="inferred from homology"/>
<keyword evidence="4 6" id="KW-1133">Transmembrane helix</keyword>
<name>A0A1R2BJS2_9CILI</name>
<comment type="subcellular location">
    <subcellularLocation>
        <location evidence="1">Membrane</location>
        <topology evidence="1">Multi-pass membrane protein</topology>
    </subcellularLocation>
</comment>
<dbReference type="AlphaFoldDB" id="A0A1R2BJS2"/>
<organism evidence="7 8">
    <name type="scientific">Stentor coeruleus</name>
    <dbReference type="NCBI Taxonomy" id="5963"/>
    <lineage>
        <taxon>Eukaryota</taxon>
        <taxon>Sar</taxon>
        <taxon>Alveolata</taxon>
        <taxon>Ciliophora</taxon>
        <taxon>Postciliodesmatophora</taxon>
        <taxon>Heterotrichea</taxon>
        <taxon>Heterotrichida</taxon>
        <taxon>Stentoridae</taxon>
        <taxon>Stentor</taxon>
    </lineage>
</organism>
<dbReference type="OrthoDB" id="310747at2759"/>
<evidence type="ECO:0000256" key="2">
    <source>
        <dbReference type="ARBA" id="ARBA00006824"/>
    </source>
</evidence>
<feature type="transmembrane region" description="Helical" evidence="6">
    <location>
        <begin position="51"/>
        <end position="70"/>
    </location>
</feature>
<protein>
    <recommendedName>
        <fullName evidence="9">Peroxisomal membrane protein MPV17</fullName>
    </recommendedName>
</protein>
<evidence type="ECO:0000256" key="6">
    <source>
        <dbReference type="RuleBase" id="RU363053"/>
    </source>
</evidence>
<dbReference type="Pfam" id="PF04117">
    <property type="entry name" value="Mpv17_PMP22"/>
    <property type="match status" value="1"/>
</dbReference>
<keyword evidence="8" id="KW-1185">Reference proteome</keyword>
<evidence type="ECO:0000256" key="5">
    <source>
        <dbReference type="ARBA" id="ARBA00023136"/>
    </source>
</evidence>
<reference evidence="7 8" key="1">
    <citation type="submission" date="2016-11" db="EMBL/GenBank/DDBJ databases">
        <title>The macronuclear genome of Stentor coeruleus: a giant cell with tiny introns.</title>
        <authorList>
            <person name="Slabodnick M."/>
            <person name="Ruby J.G."/>
            <person name="Reiff S.B."/>
            <person name="Swart E.C."/>
            <person name="Gosai S."/>
            <person name="Prabakaran S."/>
            <person name="Witkowska E."/>
            <person name="Larue G.E."/>
            <person name="Fisher S."/>
            <person name="Freeman R.M."/>
            <person name="Gunawardena J."/>
            <person name="Chu W."/>
            <person name="Stover N.A."/>
            <person name="Gregory B.D."/>
            <person name="Nowacki M."/>
            <person name="Derisi J."/>
            <person name="Roy S.W."/>
            <person name="Marshall W.F."/>
            <person name="Sood P."/>
        </authorList>
    </citation>
    <scope>NUCLEOTIDE SEQUENCE [LARGE SCALE GENOMIC DNA]</scope>
    <source>
        <strain evidence="7">WM001</strain>
    </source>
</reference>
<dbReference type="EMBL" id="MPUH01000598">
    <property type="protein sequence ID" value="OMJ77014.1"/>
    <property type="molecule type" value="Genomic_DNA"/>
</dbReference>
<dbReference type="PANTHER" id="PTHR11266">
    <property type="entry name" value="PEROXISOMAL MEMBRANE PROTEIN 2, PXMP2 MPV17"/>
    <property type="match status" value="1"/>
</dbReference>
<evidence type="ECO:0000313" key="8">
    <source>
        <dbReference type="Proteomes" id="UP000187209"/>
    </source>
</evidence>
<dbReference type="InterPro" id="IPR007248">
    <property type="entry name" value="Mpv17_PMP22"/>
</dbReference>
<keyword evidence="3 6" id="KW-0812">Transmembrane</keyword>
<keyword evidence="5 6" id="KW-0472">Membrane</keyword>